<sequence length="154" mass="17765">MGAPQIPFPPTTTTMPSAVSTSTITTIATSPTNDCHFLARYYCGSPPSAMAIFLDTLRLTLYLAIAFAIAYLNVYIIAYLERRKILRELYERRGQKRHYLLMGMFEGMGWENREVREWKNGMEGAEMRDFRDCGRDSGRGMEDIYFAQCWSFRV</sequence>
<evidence type="ECO:0000313" key="2">
    <source>
        <dbReference type="EMBL" id="PMD40237.1"/>
    </source>
</evidence>
<organism evidence="2 3">
    <name type="scientific">Hyaloscypha variabilis (strain UAMH 11265 / GT02V1 / F)</name>
    <name type="common">Meliniomyces variabilis</name>
    <dbReference type="NCBI Taxonomy" id="1149755"/>
    <lineage>
        <taxon>Eukaryota</taxon>
        <taxon>Fungi</taxon>
        <taxon>Dikarya</taxon>
        <taxon>Ascomycota</taxon>
        <taxon>Pezizomycotina</taxon>
        <taxon>Leotiomycetes</taxon>
        <taxon>Helotiales</taxon>
        <taxon>Hyaloscyphaceae</taxon>
        <taxon>Hyaloscypha</taxon>
        <taxon>Hyaloscypha variabilis</taxon>
    </lineage>
</organism>
<name>A0A2J6RNZ3_HYAVF</name>
<gene>
    <name evidence="2" type="ORF">L207DRAFT_624577</name>
</gene>
<accession>A0A2J6RNZ3</accession>
<keyword evidence="1" id="KW-0812">Transmembrane</keyword>
<protein>
    <submittedName>
        <fullName evidence="2">Uncharacterized protein</fullName>
    </submittedName>
</protein>
<keyword evidence="3" id="KW-1185">Reference proteome</keyword>
<dbReference type="EMBL" id="KZ613945">
    <property type="protein sequence ID" value="PMD40237.1"/>
    <property type="molecule type" value="Genomic_DNA"/>
</dbReference>
<evidence type="ECO:0000256" key="1">
    <source>
        <dbReference type="SAM" id="Phobius"/>
    </source>
</evidence>
<dbReference type="OrthoDB" id="10472895at2759"/>
<dbReference type="AlphaFoldDB" id="A0A2J6RNZ3"/>
<proteinExistence type="predicted"/>
<dbReference type="Proteomes" id="UP000235786">
    <property type="component" value="Unassembled WGS sequence"/>
</dbReference>
<evidence type="ECO:0000313" key="3">
    <source>
        <dbReference type="Proteomes" id="UP000235786"/>
    </source>
</evidence>
<feature type="transmembrane region" description="Helical" evidence="1">
    <location>
        <begin position="59"/>
        <end position="80"/>
    </location>
</feature>
<reference evidence="2 3" key="1">
    <citation type="submission" date="2016-04" db="EMBL/GenBank/DDBJ databases">
        <title>A degradative enzymes factory behind the ericoid mycorrhizal symbiosis.</title>
        <authorList>
            <consortium name="DOE Joint Genome Institute"/>
            <person name="Martino E."/>
            <person name="Morin E."/>
            <person name="Grelet G."/>
            <person name="Kuo A."/>
            <person name="Kohler A."/>
            <person name="Daghino S."/>
            <person name="Barry K."/>
            <person name="Choi C."/>
            <person name="Cichocki N."/>
            <person name="Clum A."/>
            <person name="Copeland A."/>
            <person name="Hainaut M."/>
            <person name="Haridas S."/>
            <person name="Labutti K."/>
            <person name="Lindquist E."/>
            <person name="Lipzen A."/>
            <person name="Khouja H.-R."/>
            <person name="Murat C."/>
            <person name="Ohm R."/>
            <person name="Olson A."/>
            <person name="Spatafora J."/>
            <person name="Veneault-Fourrey C."/>
            <person name="Henrissat B."/>
            <person name="Grigoriev I."/>
            <person name="Martin F."/>
            <person name="Perotto S."/>
        </authorList>
    </citation>
    <scope>NUCLEOTIDE SEQUENCE [LARGE SCALE GENOMIC DNA]</scope>
    <source>
        <strain evidence="2 3">F</strain>
    </source>
</reference>
<keyword evidence="1" id="KW-1133">Transmembrane helix</keyword>
<keyword evidence="1" id="KW-0472">Membrane</keyword>